<comment type="caution">
    <text evidence="2">The sequence shown here is derived from an EMBL/GenBank/DDBJ whole genome shotgun (WGS) entry which is preliminary data.</text>
</comment>
<reference evidence="2 3" key="1">
    <citation type="journal article" date="2018" name="Front. Plant Sci.">
        <title>Red Clover (Trifolium pratense) and Zigzag Clover (T. medium) - A Picture of Genomic Similarities and Differences.</title>
        <authorList>
            <person name="Dluhosova J."/>
            <person name="Istvanek J."/>
            <person name="Nedelnik J."/>
            <person name="Repkova J."/>
        </authorList>
    </citation>
    <scope>NUCLEOTIDE SEQUENCE [LARGE SCALE GENOMIC DNA]</scope>
    <source>
        <strain evidence="3">cv. 10/8</strain>
        <tissue evidence="2">Leaf</tissue>
    </source>
</reference>
<proteinExistence type="predicted"/>
<dbReference type="AlphaFoldDB" id="A0A392UQN3"/>
<keyword evidence="3" id="KW-1185">Reference proteome</keyword>
<feature type="non-terminal residue" evidence="2">
    <location>
        <position position="49"/>
    </location>
</feature>
<protein>
    <submittedName>
        <fullName evidence="2">Uncharacterized protein</fullName>
    </submittedName>
</protein>
<dbReference type="Proteomes" id="UP000265520">
    <property type="component" value="Unassembled WGS sequence"/>
</dbReference>
<feature type="compositionally biased region" description="Basic residues" evidence="1">
    <location>
        <begin position="1"/>
        <end position="10"/>
    </location>
</feature>
<feature type="region of interest" description="Disordered" evidence="1">
    <location>
        <begin position="1"/>
        <end position="23"/>
    </location>
</feature>
<sequence>MENKNNKKKVGGAGSSASSSSSTTNFDHLFALKDPSNNIFNSIFPPPST</sequence>
<evidence type="ECO:0000313" key="3">
    <source>
        <dbReference type="Proteomes" id="UP000265520"/>
    </source>
</evidence>
<evidence type="ECO:0000256" key="1">
    <source>
        <dbReference type="SAM" id="MobiDB-lite"/>
    </source>
</evidence>
<dbReference type="EMBL" id="LXQA010893605">
    <property type="protein sequence ID" value="MCI75901.1"/>
    <property type="molecule type" value="Genomic_DNA"/>
</dbReference>
<accession>A0A392UQN3</accession>
<name>A0A392UQN3_9FABA</name>
<evidence type="ECO:0000313" key="2">
    <source>
        <dbReference type="EMBL" id="MCI75901.1"/>
    </source>
</evidence>
<organism evidence="2 3">
    <name type="scientific">Trifolium medium</name>
    <dbReference type="NCBI Taxonomy" id="97028"/>
    <lineage>
        <taxon>Eukaryota</taxon>
        <taxon>Viridiplantae</taxon>
        <taxon>Streptophyta</taxon>
        <taxon>Embryophyta</taxon>
        <taxon>Tracheophyta</taxon>
        <taxon>Spermatophyta</taxon>
        <taxon>Magnoliopsida</taxon>
        <taxon>eudicotyledons</taxon>
        <taxon>Gunneridae</taxon>
        <taxon>Pentapetalae</taxon>
        <taxon>rosids</taxon>
        <taxon>fabids</taxon>
        <taxon>Fabales</taxon>
        <taxon>Fabaceae</taxon>
        <taxon>Papilionoideae</taxon>
        <taxon>50 kb inversion clade</taxon>
        <taxon>NPAAA clade</taxon>
        <taxon>Hologalegina</taxon>
        <taxon>IRL clade</taxon>
        <taxon>Trifolieae</taxon>
        <taxon>Trifolium</taxon>
    </lineage>
</organism>